<comment type="cofactor">
    <cofactor evidence="1">
        <name>Cu(2+)</name>
        <dbReference type="ChEBI" id="CHEBI:29036"/>
    </cofactor>
</comment>
<dbReference type="InterPro" id="IPR008922">
    <property type="entry name" value="Di-copper_centre_dom_sf"/>
</dbReference>
<evidence type="ECO:0000256" key="1">
    <source>
        <dbReference type="ARBA" id="ARBA00001973"/>
    </source>
</evidence>
<dbReference type="GO" id="GO:0046872">
    <property type="term" value="F:metal ion binding"/>
    <property type="evidence" value="ECO:0007669"/>
    <property type="project" value="UniProtKB-KW"/>
</dbReference>
<keyword evidence="4" id="KW-0479">Metal-binding</keyword>
<comment type="catalytic activity">
    <reaction evidence="9">
        <text>2 L-dopa + O2 = 2 L-dopaquinone + 2 H2O</text>
        <dbReference type="Rhea" id="RHEA:34287"/>
        <dbReference type="ChEBI" id="CHEBI:15377"/>
        <dbReference type="ChEBI" id="CHEBI:15379"/>
        <dbReference type="ChEBI" id="CHEBI:57504"/>
        <dbReference type="ChEBI" id="CHEBI:57924"/>
        <dbReference type="EC" id="1.14.18.1"/>
    </reaction>
</comment>
<dbReference type="GO" id="GO:0042438">
    <property type="term" value="P:melanin biosynthetic process"/>
    <property type="evidence" value="ECO:0007669"/>
    <property type="project" value="UniProtKB-KW"/>
</dbReference>
<keyword evidence="5" id="KW-0560">Oxidoreductase</keyword>
<dbReference type="PANTHER" id="PTHR11474">
    <property type="entry name" value="TYROSINASE FAMILY MEMBER"/>
    <property type="match status" value="1"/>
</dbReference>
<comment type="caution">
    <text evidence="13">The sequence shown here is derived from an EMBL/GenBank/DDBJ whole genome shotgun (WGS) entry which is preliminary data.</text>
</comment>
<dbReference type="OrthoDB" id="1658288at2759"/>
<dbReference type="PROSITE" id="PS00498">
    <property type="entry name" value="TYROSINASE_2"/>
    <property type="match status" value="1"/>
</dbReference>
<dbReference type="EC" id="1.14.18.1" evidence="3"/>
<dbReference type="Proteomes" id="UP000530670">
    <property type="component" value="Unassembled WGS sequence"/>
</dbReference>
<protein>
    <recommendedName>
        <fullName evidence="3">tyrosinase</fullName>
        <ecNumber evidence="3">1.14.18.1</ecNumber>
    </recommendedName>
</protein>
<comment type="catalytic activity">
    <reaction evidence="10">
        <text>L-tyrosine + O2 = L-dopaquinone + H2O</text>
        <dbReference type="Rhea" id="RHEA:18117"/>
        <dbReference type="ChEBI" id="CHEBI:15377"/>
        <dbReference type="ChEBI" id="CHEBI:15379"/>
        <dbReference type="ChEBI" id="CHEBI:57924"/>
        <dbReference type="ChEBI" id="CHEBI:58315"/>
        <dbReference type="EC" id="1.14.18.1"/>
    </reaction>
</comment>
<feature type="region of interest" description="Disordered" evidence="11">
    <location>
        <begin position="1"/>
        <end position="22"/>
    </location>
</feature>
<feature type="region of interest" description="Disordered" evidence="11">
    <location>
        <begin position="86"/>
        <end position="108"/>
    </location>
</feature>
<dbReference type="InterPro" id="IPR050316">
    <property type="entry name" value="Tyrosinase/Hemocyanin"/>
</dbReference>
<dbReference type="InterPro" id="IPR041640">
    <property type="entry name" value="Tyrosinase_C"/>
</dbReference>
<accession>A0A8H5S8V9</accession>
<proteinExistence type="inferred from homology"/>
<evidence type="ECO:0000313" key="13">
    <source>
        <dbReference type="EMBL" id="KAF5646131.1"/>
    </source>
</evidence>
<sequence>MDFTGETFPIMGIPSDAQRKTDNIPYAPGLPCRREISHYFPSDDAFTQKQWTLMVLALNRFKELEVDKRLSYFQVAGIHAYPLQPWDGATRPNQDPKNPKELPPGANPYGGYCEHNTITFATWHRPYMLLFEQLVWTHMKDQIMDWVKEQKLDPSDAPEWEKAANEWRLPYWDWAGKKYSKKHGQKYALPEIFRFPVITTYPPYDTRGETGVTNPFYEFKNPMKDDKGNARAFGDMPAGMTQWKIPDHVEKGDPGKPDVILPWSKCSATSRYGLRSEDGVTWTGLAGFNNFDEANKTLSAFDEGWYPPYSKGDERNKNFQGPGTLSDAVNRLFSPEYTDTWETFSSTKWWNESAQKISTGYLSLEYIHNNVHNLTGGSNAKLRNPNKPDQKGGLGLGHMSDVPVSAFDPIFWLHHCNIDRLLAMWQCLNWETWFNGVRTQQYVEDKKKDGPLLPFHRKKTNNPATGYWTSDDARDWTKLGYQYDDLIPKPGAIDPKKEVLKEDEFKIDLKKHIEDLYPSPQKYYREVYESKTPNGQMKFFGPDNAENQTWNDYLINVVYDRYALNGSSYSIQFWLGGNGNDPDTTFRDEENLIGQVYSFAGMAPSTETCSNCASQKDRKVLSRAQVLLTLPIISQALDSGFKHIDNTQVDEVKTYLQNHLRWKFVQIGGFERPAEDFPNTTISVFGGTGKPQTAPGKADKDIPPIYADYKILYEATEKKPCGLTSKDAVLGASQNLNFRTFSY</sequence>
<evidence type="ECO:0000256" key="5">
    <source>
        <dbReference type="ARBA" id="ARBA00023002"/>
    </source>
</evidence>
<comment type="similarity">
    <text evidence="2">Belongs to the tyrosinase family.</text>
</comment>
<dbReference type="GeneID" id="59300663"/>
<evidence type="ECO:0000256" key="6">
    <source>
        <dbReference type="ARBA" id="ARBA00023008"/>
    </source>
</evidence>
<dbReference type="Pfam" id="PF00264">
    <property type="entry name" value="Tyrosinase"/>
    <property type="match status" value="1"/>
</dbReference>
<dbReference type="PANTHER" id="PTHR11474:SF76">
    <property type="entry name" value="SHKT DOMAIN-CONTAINING PROTEIN"/>
    <property type="match status" value="1"/>
</dbReference>
<keyword evidence="7" id="KW-0503">Monooxygenase</keyword>
<dbReference type="Pfam" id="PF18132">
    <property type="entry name" value="Tyrosinase_C"/>
    <property type="match status" value="1"/>
</dbReference>
<name>A0A8H5S8V9_9HYPO</name>
<evidence type="ECO:0000256" key="4">
    <source>
        <dbReference type="ARBA" id="ARBA00022723"/>
    </source>
</evidence>
<evidence type="ECO:0000256" key="3">
    <source>
        <dbReference type="ARBA" id="ARBA00011906"/>
    </source>
</evidence>
<evidence type="ECO:0000256" key="8">
    <source>
        <dbReference type="ARBA" id="ARBA00023101"/>
    </source>
</evidence>
<keyword evidence="6" id="KW-0186">Copper</keyword>
<dbReference type="Gene3D" id="2.60.310.20">
    <property type="match status" value="1"/>
</dbReference>
<feature type="domain" description="Tyrosinase copper-binding" evidence="12">
    <location>
        <begin position="408"/>
        <end position="419"/>
    </location>
</feature>
<dbReference type="RefSeq" id="XP_037210724.1">
    <property type="nucleotide sequence ID" value="XM_037348393.1"/>
</dbReference>
<reference evidence="13 14" key="1">
    <citation type="submission" date="2020-05" db="EMBL/GenBank/DDBJ databases">
        <title>Identification and distribution of gene clusters putatively required for synthesis of sphingolipid metabolism inhibitors in phylogenetically diverse species of the filamentous fungus Fusarium.</title>
        <authorList>
            <person name="Kim H.-S."/>
            <person name="Busman M."/>
            <person name="Brown D.W."/>
            <person name="Divon H."/>
            <person name="Uhlig S."/>
            <person name="Proctor R.H."/>
        </authorList>
    </citation>
    <scope>NUCLEOTIDE SEQUENCE [LARGE SCALE GENOMIC DNA]</scope>
    <source>
        <strain evidence="13 14">NRRL 66243</strain>
    </source>
</reference>
<evidence type="ECO:0000256" key="11">
    <source>
        <dbReference type="SAM" id="MobiDB-lite"/>
    </source>
</evidence>
<dbReference type="Gene3D" id="1.10.1280.10">
    <property type="entry name" value="Di-copper center containing domain from catechol oxidase"/>
    <property type="match status" value="1"/>
</dbReference>
<evidence type="ECO:0000256" key="7">
    <source>
        <dbReference type="ARBA" id="ARBA00023033"/>
    </source>
</evidence>
<keyword evidence="14" id="KW-1185">Reference proteome</keyword>
<organism evidence="13 14">
    <name type="scientific">Fusarium tjaetaba</name>
    <dbReference type="NCBI Taxonomy" id="1567544"/>
    <lineage>
        <taxon>Eukaryota</taxon>
        <taxon>Fungi</taxon>
        <taxon>Dikarya</taxon>
        <taxon>Ascomycota</taxon>
        <taxon>Pezizomycotina</taxon>
        <taxon>Sordariomycetes</taxon>
        <taxon>Hypocreomycetidae</taxon>
        <taxon>Hypocreales</taxon>
        <taxon>Nectriaceae</taxon>
        <taxon>Fusarium</taxon>
        <taxon>Fusarium fujikuroi species complex</taxon>
    </lineage>
</organism>
<dbReference type="SUPFAM" id="SSF48056">
    <property type="entry name" value="Di-copper centre-containing domain"/>
    <property type="match status" value="1"/>
</dbReference>
<keyword evidence="8" id="KW-0470">Melanin biosynthesis</keyword>
<evidence type="ECO:0000256" key="10">
    <source>
        <dbReference type="ARBA" id="ARBA00048881"/>
    </source>
</evidence>
<evidence type="ECO:0000256" key="2">
    <source>
        <dbReference type="ARBA" id="ARBA00009928"/>
    </source>
</evidence>
<evidence type="ECO:0000256" key="9">
    <source>
        <dbReference type="ARBA" id="ARBA00048233"/>
    </source>
</evidence>
<dbReference type="AlphaFoldDB" id="A0A8H5S8V9"/>
<dbReference type="GO" id="GO:0004503">
    <property type="term" value="F:tyrosinase activity"/>
    <property type="evidence" value="ECO:0007669"/>
    <property type="project" value="UniProtKB-EC"/>
</dbReference>
<dbReference type="EMBL" id="JAAQRI010000040">
    <property type="protein sequence ID" value="KAF5646131.1"/>
    <property type="molecule type" value="Genomic_DNA"/>
</dbReference>
<evidence type="ECO:0000259" key="12">
    <source>
        <dbReference type="PROSITE" id="PS00498"/>
    </source>
</evidence>
<dbReference type="InterPro" id="IPR002227">
    <property type="entry name" value="Tyrosinase_Cu-bd"/>
</dbReference>
<evidence type="ECO:0000313" key="14">
    <source>
        <dbReference type="Proteomes" id="UP000530670"/>
    </source>
</evidence>
<gene>
    <name evidence="13" type="ORF">FTJAE_2220</name>
</gene>